<gene>
    <name evidence="3" type="ORF">SELMODRAFT_448951</name>
</gene>
<proteinExistence type="predicted"/>
<name>D8TBD3_SELML</name>
<evidence type="ECO:0000256" key="1">
    <source>
        <dbReference type="SAM" id="MobiDB-lite"/>
    </source>
</evidence>
<keyword evidence="4" id="KW-1185">Reference proteome</keyword>
<dbReference type="eggNOG" id="KOG2308">
    <property type="taxonomic scope" value="Eukaryota"/>
</dbReference>
<sequence length="756" mass="84952">MGSDDRDADRPPPLIDDADEEEDATAPVPAIDCKLDDAGEEDGAERAIGSCAAVDSADRPPPFREDDGEEKIPSGFEIVEELSPSPSPPPSPSPGKIDEGLSSPLRGKFNGLERKRSCFTKYVAQTTSPSDGDDVRWYFCKTPLGIHEAAASVPSTEIVGKGEFFRFSVRDSLSLEESYLEREEELVALWWKEYAECSEGPSKSKRHDPEAFQRHSSDFYEEAVGVPVKGGLYEVDLDSRRCFPVYWGGEHRRVLRGHWFAQRGSLDWLPLREDIAEQLEFGYRSKIWLRRSFQPSGQFAARLDFHGATQGLHALFTGEEDSWEAWLNVDASGITSVLGLKGTGCKLRRGFILSGSQLSQDELRQKKEEEMDDYCSEVPVQHLVFMVHGIGQRLEKANLVDDVGTFRRTAAMLAEKHLTKYQRHSQRVLFIPCQWRRHLKLGGEAAVENCTLEGVRALRTMIGATVHDVLYYMSPIYCQDIIDSVSSSLNRLYEKFMRRNPGYNGKISIYGHSLGSVLSYDILCHQESLTSMFPIQEINLSVTNADAENERPPESEQPSHSSDHDSRDSSKEGSDASTTTEAETESDTETERVKALRSEVEILRKQLKSLGTNAALGTKQGERAPSRKYHTPQIRYTKLLFQVDTFFAVGSPLGLFLSLRNRLSSATNIDRFFRIASQVHLNYWHDLDTALFIVRHLYQHIPEESPAEEEAKNRLLSDFGGYIENDDVSFTFSSKEGIAAEMAAAEKAARVYRVEV</sequence>
<evidence type="ECO:0000313" key="4">
    <source>
        <dbReference type="Proteomes" id="UP000001514"/>
    </source>
</evidence>
<organism evidence="4">
    <name type="scientific">Selaginella moellendorffii</name>
    <name type="common">Spikemoss</name>
    <dbReference type="NCBI Taxonomy" id="88036"/>
    <lineage>
        <taxon>Eukaryota</taxon>
        <taxon>Viridiplantae</taxon>
        <taxon>Streptophyta</taxon>
        <taxon>Embryophyta</taxon>
        <taxon>Tracheophyta</taxon>
        <taxon>Lycopodiopsida</taxon>
        <taxon>Selaginellales</taxon>
        <taxon>Selaginellaceae</taxon>
        <taxon>Selaginella</taxon>
    </lineage>
</organism>
<dbReference type="InterPro" id="IPR057826">
    <property type="entry name" value="WWE_C20G8.02"/>
</dbReference>
<dbReference type="PANTHER" id="PTHR23509">
    <property type="entry name" value="PA-PL1 PHOSPHOLIPASE FAMILY"/>
    <property type="match status" value="1"/>
</dbReference>
<evidence type="ECO:0000259" key="2">
    <source>
        <dbReference type="Pfam" id="PF23463"/>
    </source>
</evidence>
<evidence type="ECO:0000313" key="3">
    <source>
        <dbReference type="EMBL" id="EFJ06022.1"/>
    </source>
</evidence>
<dbReference type="EMBL" id="GL377709">
    <property type="protein sequence ID" value="EFJ06022.1"/>
    <property type="molecule type" value="Genomic_DNA"/>
</dbReference>
<dbReference type="GO" id="GO:0004620">
    <property type="term" value="F:phospholipase activity"/>
    <property type="evidence" value="ECO:0000318"/>
    <property type="project" value="GO_Central"/>
</dbReference>
<dbReference type="Gramene" id="EFJ06022">
    <property type="protein sequence ID" value="EFJ06022"/>
    <property type="gene ID" value="SELMODRAFT_448951"/>
</dbReference>
<feature type="region of interest" description="Disordered" evidence="1">
    <location>
        <begin position="545"/>
        <end position="593"/>
    </location>
</feature>
<dbReference type="PANTHER" id="PTHR23509:SF10">
    <property type="entry name" value="LD21067P"/>
    <property type="match status" value="1"/>
</dbReference>
<dbReference type="InterPro" id="IPR058055">
    <property type="entry name" value="PA-PLA1"/>
</dbReference>
<feature type="domain" description="C20G8.02-like WWE" evidence="2">
    <location>
        <begin position="136"/>
        <end position="254"/>
    </location>
</feature>
<accession>D8TBD3</accession>
<dbReference type="HOGENOM" id="CLU_368599_0_0_1"/>
<reference evidence="3 4" key="1">
    <citation type="journal article" date="2011" name="Science">
        <title>The Selaginella genome identifies genetic changes associated with the evolution of vascular plants.</title>
        <authorList>
            <person name="Banks J.A."/>
            <person name="Nishiyama T."/>
            <person name="Hasebe M."/>
            <person name="Bowman J.L."/>
            <person name="Gribskov M."/>
            <person name="dePamphilis C."/>
            <person name="Albert V.A."/>
            <person name="Aono N."/>
            <person name="Aoyama T."/>
            <person name="Ambrose B.A."/>
            <person name="Ashton N.W."/>
            <person name="Axtell M.J."/>
            <person name="Barker E."/>
            <person name="Barker M.S."/>
            <person name="Bennetzen J.L."/>
            <person name="Bonawitz N.D."/>
            <person name="Chapple C."/>
            <person name="Cheng C."/>
            <person name="Correa L.G."/>
            <person name="Dacre M."/>
            <person name="DeBarry J."/>
            <person name="Dreyer I."/>
            <person name="Elias M."/>
            <person name="Engstrom E.M."/>
            <person name="Estelle M."/>
            <person name="Feng L."/>
            <person name="Finet C."/>
            <person name="Floyd S.K."/>
            <person name="Frommer W.B."/>
            <person name="Fujita T."/>
            <person name="Gramzow L."/>
            <person name="Gutensohn M."/>
            <person name="Harholt J."/>
            <person name="Hattori M."/>
            <person name="Heyl A."/>
            <person name="Hirai T."/>
            <person name="Hiwatashi Y."/>
            <person name="Ishikawa M."/>
            <person name="Iwata M."/>
            <person name="Karol K.G."/>
            <person name="Koehler B."/>
            <person name="Kolukisaoglu U."/>
            <person name="Kubo M."/>
            <person name="Kurata T."/>
            <person name="Lalonde S."/>
            <person name="Li K."/>
            <person name="Li Y."/>
            <person name="Litt A."/>
            <person name="Lyons E."/>
            <person name="Manning G."/>
            <person name="Maruyama T."/>
            <person name="Michael T.P."/>
            <person name="Mikami K."/>
            <person name="Miyazaki S."/>
            <person name="Morinaga S."/>
            <person name="Murata T."/>
            <person name="Mueller-Roeber B."/>
            <person name="Nelson D.R."/>
            <person name="Obara M."/>
            <person name="Oguri Y."/>
            <person name="Olmstead R.G."/>
            <person name="Onodera N."/>
            <person name="Petersen B.L."/>
            <person name="Pils B."/>
            <person name="Prigge M."/>
            <person name="Rensing S.A."/>
            <person name="Riano-Pachon D.M."/>
            <person name="Roberts A.W."/>
            <person name="Sato Y."/>
            <person name="Scheller H.V."/>
            <person name="Schulz B."/>
            <person name="Schulz C."/>
            <person name="Shakirov E.V."/>
            <person name="Shibagaki N."/>
            <person name="Shinohara N."/>
            <person name="Shippen D.E."/>
            <person name="Soerensen I."/>
            <person name="Sotooka R."/>
            <person name="Sugimoto N."/>
            <person name="Sugita M."/>
            <person name="Sumikawa N."/>
            <person name="Tanurdzic M."/>
            <person name="Theissen G."/>
            <person name="Ulvskov P."/>
            <person name="Wakazuki S."/>
            <person name="Weng J.K."/>
            <person name="Willats W.W."/>
            <person name="Wipf D."/>
            <person name="Wolf P.G."/>
            <person name="Yang L."/>
            <person name="Zimmer A.D."/>
            <person name="Zhu Q."/>
            <person name="Mitros T."/>
            <person name="Hellsten U."/>
            <person name="Loque D."/>
            <person name="Otillar R."/>
            <person name="Salamov A."/>
            <person name="Schmutz J."/>
            <person name="Shapiro H."/>
            <person name="Lindquist E."/>
            <person name="Lucas S."/>
            <person name="Rokhsar D."/>
            <person name="Grigoriev I.V."/>
        </authorList>
    </citation>
    <scope>NUCLEOTIDE SEQUENCE [LARGE SCALE GENOMIC DNA]</scope>
</reference>
<dbReference type="STRING" id="88036.D8TBD3"/>
<dbReference type="InParanoid" id="D8TBD3"/>
<dbReference type="FunCoup" id="D8TBD3">
    <property type="interactions" value="3297"/>
</dbReference>
<protein>
    <recommendedName>
        <fullName evidence="2">C20G8.02-like WWE domain-containing protein</fullName>
    </recommendedName>
</protein>
<dbReference type="Proteomes" id="UP000001514">
    <property type="component" value="Unassembled WGS sequence"/>
</dbReference>
<dbReference type="GO" id="GO:0005737">
    <property type="term" value="C:cytoplasm"/>
    <property type="evidence" value="ECO:0000318"/>
    <property type="project" value="GO_Central"/>
</dbReference>
<feature type="region of interest" description="Disordered" evidence="1">
    <location>
        <begin position="1"/>
        <end position="105"/>
    </location>
</feature>
<dbReference type="AlphaFoldDB" id="D8TBD3"/>
<feature type="compositionally biased region" description="Basic and acidic residues" evidence="1">
    <location>
        <begin position="56"/>
        <end position="65"/>
    </location>
</feature>
<feature type="compositionally biased region" description="Basic and acidic residues" evidence="1">
    <location>
        <begin position="1"/>
        <end position="10"/>
    </location>
</feature>
<dbReference type="KEGG" id="smo:SELMODRAFT_448951"/>
<dbReference type="Pfam" id="PF23463">
    <property type="entry name" value="WWE_2"/>
    <property type="match status" value="1"/>
</dbReference>
<feature type="compositionally biased region" description="Basic and acidic residues" evidence="1">
    <location>
        <begin position="561"/>
        <end position="574"/>
    </location>
</feature>
<dbReference type="OMA" id="DNKKSWW"/>